<evidence type="ECO:0000313" key="2">
    <source>
        <dbReference type="Proteomes" id="UP000054869"/>
    </source>
</evidence>
<proteinExistence type="predicted"/>
<dbReference type="RefSeq" id="WP_028373774.1">
    <property type="nucleotide sequence ID" value="NZ_CAAAJD010000026.1"/>
</dbReference>
<evidence type="ECO:0008006" key="3">
    <source>
        <dbReference type="Google" id="ProtNLM"/>
    </source>
</evidence>
<keyword evidence="2" id="KW-1185">Reference proteome</keyword>
<evidence type="ECO:0000313" key="1">
    <source>
        <dbReference type="EMBL" id="KTD22087.1"/>
    </source>
</evidence>
<dbReference type="PATRIC" id="fig|45067.4.peg.1416"/>
<dbReference type="OrthoDB" id="9974384at2"/>
<organism evidence="1 2">
    <name type="scientific">Legionella lansingensis</name>
    <dbReference type="NCBI Taxonomy" id="45067"/>
    <lineage>
        <taxon>Bacteria</taxon>
        <taxon>Pseudomonadati</taxon>
        <taxon>Pseudomonadota</taxon>
        <taxon>Gammaproteobacteria</taxon>
        <taxon>Legionellales</taxon>
        <taxon>Legionellaceae</taxon>
        <taxon>Legionella</taxon>
    </lineage>
</organism>
<comment type="caution">
    <text evidence="1">The sequence shown here is derived from an EMBL/GenBank/DDBJ whole genome shotgun (WGS) entry which is preliminary data.</text>
</comment>
<sequence length="173" mass="20112">MPNFIIPSLDNLPTELILYFEQFLNRKDVADLTEISRFFHQITPFDLALGTLNPHDLFYTAMQHEGLALLVVQIPELVNKINQSLYGDNKQKLQKDYTKEQYKKDNCLEQTMKRYKTNIPDPLYLLAKEHPKVAEILLSEGYIATTLSKKTKTLIKSLREPRLQSDPDSKKML</sequence>
<dbReference type="EMBL" id="LNYI01000028">
    <property type="protein sequence ID" value="KTD22087.1"/>
    <property type="molecule type" value="Genomic_DNA"/>
</dbReference>
<name>A0A0W0VPP5_9GAMM</name>
<protein>
    <recommendedName>
        <fullName evidence="3">F-box domain-containing protein</fullName>
    </recommendedName>
</protein>
<gene>
    <name evidence="1" type="ORF">Llan_1350</name>
</gene>
<dbReference type="Proteomes" id="UP000054869">
    <property type="component" value="Unassembled WGS sequence"/>
</dbReference>
<accession>A0A0W0VPP5</accession>
<reference evidence="1 2" key="1">
    <citation type="submission" date="2015-11" db="EMBL/GenBank/DDBJ databases">
        <title>Genomic analysis of 38 Legionella species identifies large and diverse effector repertoires.</title>
        <authorList>
            <person name="Burstein D."/>
            <person name="Amaro F."/>
            <person name="Zusman T."/>
            <person name="Lifshitz Z."/>
            <person name="Cohen O."/>
            <person name="Gilbert J.A."/>
            <person name="Pupko T."/>
            <person name="Shuman H.A."/>
            <person name="Segal G."/>
        </authorList>
    </citation>
    <scope>NUCLEOTIDE SEQUENCE [LARGE SCALE GENOMIC DNA]</scope>
    <source>
        <strain evidence="1 2">ATCC 49751</strain>
    </source>
</reference>
<dbReference type="AlphaFoldDB" id="A0A0W0VPP5"/>
<dbReference type="STRING" id="45067.Llan_1350"/>